<accession>A0A6M8F3G4</accession>
<reference evidence="2" key="1">
    <citation type="submission" date="2020-07" db="EMBL/GenBank/DDBJ databases">
        <title>Nitrate ammonifying Pseudomonas campi sp. nov. isolated from German agricultural grassland.</title>
        <authorList>
            <person name="Timsy T."/>
            <person name="Ulrich A."/>
            <person name="Spanner T."/>
            <person name="Foesel B."/>
            <person name="Kolb S."/>
            <person name="Horn M.A."/>
            <person name="Behrendt U."/>
        </authorList>
    </citation>
    <scope>NUCLEOTIDE SEQUENCE</scope>
    <source>
        <strain evidence="2">S1-A32-2</strain>
    </source>
</reference>
<feature type="chain" id="PRO_5027077293" evidence="1">
    <location>
        <begin position="20"/>
        <end position="149"/>
    </location>
</feature>
<feature type="signal peptide" evidence="1">
    <location>
        <begin position="1"/>
        <end position="19"/>
    </location>
</feature>
<protein>
    <submittedName>
        <fullName evidence="2">Uncharacterized protein</fullName>
    </submittedName>
</protein>
<keyword evidence="3" id="KW-1185">Reference proteome</keyword>
<dbReference type="KEGG" id="pcam:HNE05_06390"/>
<evidence type="ECO:0000313" key="2">
    <source>
        <dbReference type="EMBL" id="QKE63004.1"/>
    </source>
</evidence>
<organism evidence="2 3">
    <name type="scientific">Aquipseudomonas campi</name>
    <dbReference type="NCBI Taxonomy" id="2731681"/>
    <lineage>
        <taxon>Bacteria</taxon>
        <taxon>Pseudomonadati</taxon>
        <taxon>Pseudomonadota</taxon>
        <taxon>Gammaproteobacteria</taxon>
        <taxon>Pseudomonadales</taxon>
        <taxon>Pseudomonadaceae</taxon>
        <taxon>Aquipseudomonas</taxon>
    </lineage>
</organism>
<name>A0A6M8F3G4_9GAMM</name>
<dbReference type="Proteomes" id="UP000501379">
    <property type="component" value="Chromosome"/>
</dbReference>
<dbReference type="EMBL" id="CP053697">
    <property type="protein sequence ID" value="QKE63004.1"/>
    <property type="molecule type" value="Genomic_DNA"/>
</dbReference>
<gene>
    <name evidence="2" type="ORF">HNE05_06390</name>
</gene>
<evidence type="ECO:0000256" key="1">
    <source>
        <dbReference type="SAM" id="SignalP"/>
    </source>
</evidence>
<keyword evidence="1" id="KW-0732">Signal</keyword>
<dbReference type="RefSeq" id="WP_173205758.1">
    <property type="nucleotide sequence ID" value="NZ_CP053697.2"/>
</dbReference>
<dbReference type="AlphaFoldDB" id="A0A6M8F3G4"/>
<evidence type="ECO:0000313" key="3">
    <source>
        <dbReference type="Proteomes" id="UP000501379"/>
    </source>
</evidence>
<sequence>MRNTILLLALLGACNLASADGLQLQRQDGFQSYYSGTLTVSGQFQFFAEDEFNHGLCFYPQGSSAAKIPRSADDERMPWFCFSNQPQAFALLQVPSSLPAGFCSAEGSAQLRVSQYMTDTTPSEVSDMAHLESVLQSKPTRLQPCETPD</sequence>
<proteinExistence type="predicted"/>